<evidence type="ECO:0000313" key="2">
    <source>
        <dbReference type="EMBL" id="MFI6498730.1"/>
    </source>
</evidence>
<dbReference type="Proteomes" id="UP001612741">
    <property type="component" value="Unassembled WGS sequence"/>
</dbReference>
<feature type="region of interest" description="Disordered" evidence="1">
    <location>
        <begin position="1"/>
        <end position="34"/>
    </location>
</feature>
<sequence length="65" mass="7538">MRYRTVEPCSTTPSQPRSRSQRTHRFTAERDSPVRSTIPAIVGREHMDAQSACQAMSWATRTRFR</sequence>
<proteinExistence type="predicted"/>
<reference evidence="2 3" key="1">
    <citation type="submission" date="2024-10" db="EMBL/GenBank/DDBJ databases">
        <title>The Natural Products Discovery Center: Release of the First 8490 Sequenced Strains for Exploring Actinobacteria Biosynthetic Diversity.</title>
        <authorList>
            <person name="Kalkreuter E."/>
            <person name="Kautsar S.A."/>
            <person name="Yang D."/>
            <person name="Bader C.D."/>
            <person name="Teijaro C.N."/>
            <person name="Fluegel L."/>
            <person name="Davis C.M."/>
            <person name="Simpson J.R."/>
            <person name="Lauterbach L."/>
            <person name="Steele A.D."/>
            <person name="Gui C."/>
            <person name="Meng S."/>
            <person name="Li G."/>
            <person name="Viehrig K."/>
            <person name="Ye F."/>
            <person name="Su P."/>
            <person name="Kiefer A.F."/>
            <person name="Nichols A."/>
            <person name="Cepeda A.J."/>
            <person name="Yan W."/>
            <person name="Fan B."/>
            <person name="Jiang Y."/>
            <person name="Adhikari A."/>
            <person name="Zheng C.-J."/>
            <person name="Schuster L."/>
            <person name="Cowan T.M."/>
            <person name="Smanski M.J."/>
            <person name="Chevrette M.G."/>
            <person name="De Carvalho L.P.S."/>
            <person name="Shen B."/>
        </authorList>
    </citation>
    <scope>NUCLEOTIDE SEQUENCE [LARGE SCALE GENOMIC DNA]</scope>
    <source>
        <strain evidence="2 3">NPDC050545</strain>
    </source>
</reference>
<evidence type="ECO:0000313" key="3">
    <source>
        <dbReference type="Proteomes" id="UP001612741"/>
    </source>
</evidence>
<protein>
    <submittedName>
        <fullName evidence="2">Uncharacterized protein</fullName>
    </submittedName>
</protein>
<keyword evidence="3" id="KW-1185">Reference proteome</keyword>
<accession>A0ABW7YS39</accession>
<evidence type="ECO:0000256" key="1">
    <source>
        <dbReference type="SAM" id="MobiDB-lite"/>
    </source>
</evidence>
<organism evidence="2 3">
    <name type="scientific">Nonomuraea typhae</name>
    <dbReference type="NCBI Taxonomy" id="2603600"/>
    <lineage>
        <taxon>Bacteria</taxon>
        <taxon>Bacillati</taxon>
        <taxon>Actinomycetota</taxon>
        <taxon>Actinomycetes</taxon>
        <taxon>Streptosporangiales</taxon>
        <taxon>Streptosporangiaceae</taxon>
        <taxon>Nonomuraea</taxon>
    </lineage>
</organism>
<dbReference type="EMBL" id="JBITGY010000004">
    <property type="protein sequence ID" value="MFI6498730.1"/>
    <property type="molecule type" value="Genomic_DNA"/>
</dbReference>
<name>A0ABW7YS39_9ACTN</name>
<comment type="caution">
    <text evidence="2">The sequence shown here is derived from an EMBL/GenBank/DDBJ whole genome shotgun (WGS) entry which is preliminary data.</text>
</comment>
<dbReference type="RefSeq" id="WP_397081974.1">
    <property type="nucleotide sequence ID" value="NZ_JBITGY010000004.1"/>
</dbReference>
<gene>
    <name evidence="2" type="ORF">ACIBG2_15165</name>
</gene>
<feature type="compositionally biased region" description="Polar residues" evidence="1">
    <location>
        <begin position="8"/>
        <end position="18"/>
    </location>
</feature>